<dbReference type="EMBL" id="HAEH01002097">
    <property type="protein sequence ID" value="SBR68231.1"/>
    <property type="molecule type" value="Transcribed_RNA"/>
</dbReference>
<reference evidence="1" key="1">
    <citation type="submission" date="2016-05" db="EMBL/GenBank/DDBJ databases">
        <authorList>
            <person name="Lavstsen T."/>
            <person name="Jespersen J.S."/>
        </authorList>
    </citation>
    <scope>NUCLEOTIDE SEQUENCE</scope>
    <source>
        <tissue evidence="1">Brain</tissue>
    </source>
</reference>
<evidence type="ECO:0000313" key="1">
    <source>
        <dbReference type="EMBL" id="SBR68231.1"/>
    </source>
</evidence>
<dbReference type="AlphaFoldDB" id="A0A1A8NH42"/>
<protein>
    <submittedName>
        <fullName evidence="1">Hippocampus abundant transcript 1a</fullName>
    </submittedName>
</protein>
<organism evidence="1">
    <name type="scientific">Nothobranchius rachovii</name>
    <name type="common">bluefin notho</name>
    <dbReference type="NCBI Taxonomy" id="451742"/>
    <lineage>
        <taxon>Eukaryota</taxon>
        <taxon>Metazoa</taxon>
        <taxon>Chordata</taxon>
        <taxon>Craniata</taxon>
        <taxon>Vertebrata</taxon>
        <taxon>Euteleostomi</taxon>
        <taxon>Actinopterygii</taxon>
        <taxon>Neopterygii</taxon>
        <taxon>Teleostei</taxon>
        <taxon>Neoteleostei</taxon>
        <taxon>Acanthomorphata</taxon>
        <taxon>Ovalentaria</taxon>
        <taxon>Atherinomorphae</taxon>
        <taxon>Cyprinodontiformes</taxon>
        <taxon>Nothobranchiidae</taxon>
        <taxon>Nothobranchius</taxon>
    </lineage>
</organism>
<reference evidence="1" key="2">
    <citation type="submission" date="2016-06" db="EMBL/GenBank/DDBJ databases">
        <title>The genome of a short-lived fish provides insights into sex chromosome evolution and the genetic control of aging.</title>
        <authorList>
            <person name="Reichwald K."/>
            <person name="Felder M."/>
            <person name="Petzold A."/>
            <person name="Koch P."/>
            <person name="Groth M."/>
            <person name="Platzer M."/>
        </authorList>
    </citation>
    <scope>NUCLEOTIDE SEQUENCE</scope>
    <source>
        <tissue evidence="1">Brain</tissue>
    </source>
</reference>
<feature type="non-terminal residue" evidence="1">
    <location>
        <position position="107"/>
    </location>
</feature>
<name>A0A1A8NH42_9TELE</name>
<feature type="non-terminal residue" evidence="1">
    <location>
        <position position="1"/>
    </location>
</feature>
<gene>
    <name evidence="1" type="primary">HIAT1A</name>
</gene>
<proteinExistence type="predicted"/>
<sequence>DGGEKEEEAAEPQHSSCKENYNKRWRKSSGNRRAQCLPCCGCHLLGVFCMGSPHHPDVLGITCDIPSAHIPDEWTYSWGEGKGFFRHPPQLFSGSFGVVELTGAFLL</sequence>
<accession>A0A1A8NH42</accession>